<dbReference type="SMART" id="SM00490">
    <property type="entry name" value="HELICc"/>
    <property type="match status" value="1"/>
</dbReference>
<dbReference type="EMBL" id="BART01000306">
    <property type="protein sequence ID" value="GAG70214.1"/>
    <property type="molecule type" value="Genomic_DNA"/>
</dbReference>
<gene>
    <name evidence="2" type="ORF">S01H4_01627</name>
</gene>
<dbReference type="Gene3D" id="3.40.50.300">
    <property type="entry name" value="P-loop containing nucleotide triphosphate hydrolases"/>
    <property type="match status" value="1"/>
</dbReference>
<dbReference type="GO" id="GO:0006289">
    <property type="term" value="P:nucleotide-excision repair"/>
    <property type="evidence" value="ECO:0007669"/>
    <property type="project" value="TreeGrafter"/>
</dbReference>
<organism evidence="2">
    <name type="scientific">marine sediment metagenome</name>
    <dbReference type="NCBI Taxonomy" id="412755"/>
    <lineage>
        <taxon>unclassified sequences</taxon>
        <taxon>metagenomes</taxon>
        <taxon>ecological metagenomes</taxon>
    </lineage>
</organism>
<dbReference type="Pfam" id="PF00271">
    <property type="entry name" value="Helicase_C"/>
    <property type="match status" value="1"/>
</dbReference>
<accession>X0ZLB6</accession>
<feature type="non-terminal residue" evidence="2">
    <location>
        <position position="1"/>
    </location>
</feature>
<dbReference type="InterPro" id="IPR001650">
    <property type="entry name" value="Helicase_C-like"/>
</dbReference>
<protein>
    <recommendedName>
        <fullName evidence="1">Helicase C-terminal domain-containing protein</fullName>
    </recommendedName>
</protein>
<dbReference type="PANTHER" id="PTHR47957">
    <property type="entry name" value="ATP-DEPENDENT HELICASE HRQ1"/>
    <property type="match status" value="1"/>
</dbReference>
<dbReference type="PROSITE" id="PS51194">
    <property type="entry name" value="HELICASE_CTER"/>
    <property type="match status" value="1"/>
</dbReference>
<proteinExistence type="predicted"/>
<reference evidence="2" key="1">
    <citation type="journal article" date="2014" name="Front. Microbiol.">
        <title>High frequency of phylogenetically diverse reductive dehalogenase-homologous genes in deep subseafloor sedimentary metagenomes.</title>
        <authorList>
            <person name="Kawai M."/>
            <person name="Futagami T."/>
            <person name="Toyoda A."/>
            <person name="Takaki Y."/>
            <person name="Nishi S."/>
            <person name="Hori S."/>
            <person name="Arai W."/>
            <person name="Tsubouchi T."/>
            <person name="Morono Y."/>
            <person name="Uchiyama I."/>
            <person name="Ito T."/>
            <person name="Fujiyama A."/>
            <person name="Inagaki F."/>
            <person name="Takami H."/>
        </authorList>
    </citation>
    <scope>NUCLEOTIDE SEQUENCE</scope>
    <source>
        <strain evidence="2">Expedition CK06-06</strain>
    </source>
</reference>
<sequence>GLPERQAARLVERRNYFEFAIFWPQGNQDYANPSRWKQQPFNKNLSPQRSEWIPASFNTYTGHVERLHDRAEENPQDWVKGYLFQISVDSREKAEANRALPSVCPSCGADYIRRTTRKSPLRGFRTGFSKVSQIFTKELFYQLTKKEYLSRKLVVFSDSREDAAQISNGVERNHYTELIREIFCDELRMQSIGKPELLQDIEVGRTKFRQNARAFLERNPNAANNIRELLDTASNDVKGFSKSIQSLINQALSKIEKIKRIGVTKTVPVSLLLPSSDNINDCGDLIRRFLMLGVNPAGNDVLMQTFGWDRQWHPWTELFDFNNLNWRQGLPQGTQYAKTKILDSLCSALCDLFFGRLYFGFESAGLGFPRLHLKDSKLQEFADRAGVDPTLFRETCDSFVRILGDKYRHDGSEYYLNDYIDYRSMTASFRRYIRQVADRQGIQENVLGDAVFDALRMGGHPNGRLFVRFLDVRVAPEEDPIWMCQKCSRNHLHHSAGICTLCQNDLTEQPNLTCKEIWSNNYLSQAVASYRIPLRLHSEELTAQTDNQLERQRHFRGMIVDLPGQSRKFFRQVDDIDVLSVTTTLEVGVDIGNLQAVMLANMPPMRFNYQQRVGRAGRRGQAFSIALTLCRGRSHDEHYFNCPERITGDPPPVPFLTMNQDRIIKRLLVKECLRKAFRDIGVRWWDCLDVNDVHGEFGLAVDPSGQAGWEQRRPQIVHWFLENKATQEAIIKALLNRNDTKLLDWLETKLPAAIDNRVENPEITGNGLAERLAEGALLPMFGMPSRTRQLYHRLVRDKAYTIDRDLEIAVSEFAPGAQKTKDKVIHTSIGFTPSLIRYGNRWRTASNDPLQYRRWLQICKVCGFTMTSDNQQDIDECSNCGQPHDSNDLFSQFQIVTPQAFRTDLTWGNDAREDFDVIFGIPSALAETSGSSEVDNLENTNCTISITSEGRIWRINDNSGRLFAGRVTQTPPPPDRNQTPNLPPMLDYQWIAEDYLFQPGTLEKIAIAAGKTTDVLKVSPRTVPIGLTLDSLKSEGAVRAAIISAAFILQRILADILDIAPEEIEVASITRKPLNPQHWVANIPLD</sequence>
<dbReference type="AlphaFoldDB" id="X0ZLB6"/>
<dbReference type="GO" id="GO:0005634">
    <property type="term" value="C:nucleus"/>
    <property type="evidence" value="ECO:0007669"/>
    <property type="project" value="TreeGrafter"/>
</dbReference>
<dbReference type="GO" id="GO:0043138">
    <property type="term" value="F:3'-5' DNA helicase activity"/>
    <property type="evidence" value="ECO:0007669"/>
    <property type="project" value="TreeGrafter"/>
</dbReference>
<feature type="domain" description="Helicase C-terminal" evidence="1">
    <location>
        <begin position="522"/>
        <end position="681"/>
    </location>
</feature>
<name>X0ZLB6_9ZZZZ</name>
<evidence type="ECO:0000259" key="1">
    <source>
        <dbReference type="PROSITE" id="PS51194"/>
    </source>
</evidence>
<dbReference type="InterPro" id="IPR027417">
    <property type="entry name" value="P-loop_NTPase"/>
</dbReference>
<dbReference type="SUPFAM" id="SSF52540">
    <property type="entry name" value="P-loop containing nucleoside triphosphate hydrolases"/>
    <property type="match status" value="1"/>
</dbReference>
<dbReference type="PANTHER" id="PTHR47957:SF3">
    <property type="entry name" value="ATP-DEPENDENT HELICASE HRQ1"/>
    <property type="match status" value="1"/>
</dbReference>
<evidence type="ECO:0000313" key="2">
    <source>
        <dbReference type="EMBL" id="GAG70214.1"/>
    </source>
</evidence>
<dbReference type="GO" id="GO:0036297">
    <property type="term" value="P:interstrand cross-link repair"/>
    <property type="evidence" value="ECO:0007669"/>
    <property type="project" value="TreeGrafter"/>
</dbReference>
<comment type="caution">
    <text evidence="2">The sequence shown here is derived from an EMBL/GenBank/DDBJ whole genome shotgun (WGS) entry which is preliminary data.</text>
</comment>